<dbReference type="PANTHER" id="PTHR11079:SF202">
    <property type="entry name" value="TRNA-SPECIFIC ADENOSINE DEAMINASE"/>
    <property type="match status" value="1"/>
</dbReference>
<dbReference type="GO" id="GO:0008270">
    <property type="term" value="F:zinc ion binding"/>
    <property type="evidence" value="ECO:0007669"/>
    <property type="project" value="UniProtKB-UniRule"/>
</dbReference>
<dbReference type="InterPro" id="IPR002125">
    <property type="entry name" value="CMP_dCMP_dom"/>
</dbReference>
<feature type="region of interest" description="Disordered" evidence="9">
    <location>
        <begin position="1"/>
        <end position="57"/>
    </location>
</feature>
<dbReference type="Gene3D" id="3.40.140.10">
    <property type="entry name" value="Cytidine Deaminase, domain 2"/>
    <property type="match status" value="1"/>
</dbReference>
<comment type="similarity">
    <text evidence="1">Belongs to the cytidine and deoxycytidylate deaminase family. ADAT2 subfamily.</text>
</comment>
<dbReference type="InterPro" id="IPR028883">
    <property type="entry name" value="tRNA_aden_deaminase"/>
</dbReference>
<feature type="binding site" evidence="8">
    <location>
        <position position="135"/>
    </location>
    <ligand>
        <name>Zn(2+)</name>
        <dbReference type="ChEBI" id="CHEBI:29105"/>
        <note>catalytic</note>
    </ligand>
</feature>
<dbReference type="HOGENOM" id="CLU_025810_3_2_5"/>
<feature type="compositionally biased region" description="Basic and acidic residues" evidence="9">
    <location>
        <begin position="34"/>
        <end position="50"/>
    </location>
</feature>
<evidence type="ECO:0000256" key="8">
    <source>
        <dbReference type="HAMAP-Rule" id="MF_00972"/>
    </source>
</evidence>
<comment type="caution">
    <text evidence="11">The sequence shown here is derived from an EMBL/GenBank/DDBJ whole genome shotgun (WGS) entry which is preliminary data.</text>
</comment>
<organism evidence="11 12">
    <name type="scientific">Aurantimonas manganoxydans (strain ATCC BAA-1229 / DSM 21871 / SI85-9A1)</name>
    <dbReference type="NCBI Taxonomy" id="287752"/>
    <lineage>
        <taxon>Bacteria</taxon>
        <taxon>Pseudomonadati</taxon>
        <taxon>Pseudomonadota</taxon>
        <taxon>Alphaproteobacteria</taxon>
        <taxon>Hyphomicrobiales</taxon>
        <taxon>Aurantimonadaceae</taxon>
        <taxon>Aurantimonas</taxon>
    </lineage>
</organism>
<evidence type="ECO:0000256" key="5">
    <source>
        <dbReference type="ARBA" id="ARBA00022801"/>
    </source>
</evidence>
<dbReference type="GO" id="GO:0052717">
    <property type="term" value="F:tRNA-specific adenosine-34 deaminase activity"/>
    <property type="evidence" value="ECO:0007669"/>
    <property type="project" value="UniProtKB-UniRule"/>
</dbReference>
<dbReference type="InterPro" id="IPR016192">
    <property type="entry name" value="APOBEC/CMP_deaminase_Zn-bd"/>
</dbReference>
<keyword evidence="3 8" id="KW-0819">tRNA processing</keyword>
<evidence type="ECO:0000256" key="6">
    <source>
        <dbReference type="ARBA" id="ARBA00022833"/>
    </source>
</evidence>
<keyword evidence="5 8" id="KW-0378">Hydrolase</keyword>
<comment type="catalytic activity">
    <reaction evidence="7 8">
        <text>adenosine(34) in tRNA + H2O + H(+) = inosine(34) in tRNA + NH4(+)</text>
        <dbReference type="Rhea" id="RHEA:43168"/>
        <dbReference type="Rhea" id="RHEA-COMP:10373"/>
        <dbReference type="Rhea" id="RHEA-COMP:10374"/>
        <dbReference type="ChEBI" id="CHEBI:15377"/>
        <dbReference type="ChEBI" id="CHEBI:15378"/>
        <dbReference type="ChEBI" id="CHEBI:28938"/>
        <dbReference type="ChEBI" id="CHEBI:74411"/>
        <dbReference type="ChEBI" id="CHEBI:82852"/>
        <dbReference type="EC" id="3.5.4.33"/>
    </reaction>
</comment>
<keyword evidence="4 8" id="KW-0479">Metal-binding</keyword>
<feature type="domain" description="CMP/dCMP-type deaminase" evidence="10">
    <location>
        <begin position="54"/>
        <end position="163"/>
    </location>
</feature>
<proteinExistence type="inferred from homology"/>
<comment type="cofactor">
    <cofactor evidence="8">
        <name>Zn(2+)</name>
        <dbReference type="ChEBI" id="CHEBI:29105"/>
    </cofactor>
    <text evidence="8">Binds 1 zinc ion per subunit.</text>
</comment>
<feature type="active site" description="Proton donor" evidence="8">
    <location>
        <position position="107"/>
    </location>
</feature>
<evidence type="ECO:0000256" key="1">
    <source>
        <dbReference type="ARBA" id="ARBA00010669"/>
    </source>
</evidence>
<dbReference type="HAMAP" id="MF_00972">
    <property type="entry name" value="tRNA_aden_deaminase"/>
    <property type="match status" value="1"/>
</dbReference>
<dbReference type="Pfam" id="PF00383">
    <property type="entry name" value="dCMP_cyt_deam_1"/>
    <property type="match status" value="1"/>
</dbReference>
<dbReference type="Proteomes" id="UP000000321">
    <property type="component" value="Unassembled WGS sequence"/>
</dbReference>
<dbReference type="InterPro" id="IPR016193">
    <property type="entry name" value="Cytidine_deaminase-like"/>
</dbReference>
<dbReference type="SUPFAM" id="SSF53927">
    <property type="entry name" value="Cytidine deaminase-like"/>
    <property type="match status" value="1"/>
</dbReference>
<evidence type="ECO:0000256" key="2">
    <source>
        <dbReference type="ARBA" id="ARBA00011738"/>
    </source>
</evidence>
<evidence type="ECO:0000256" key="7">
    <source>
        <dbReference type="ARBA" id="ARBA00048045"/>
    </source>
</evidence>
<protein>
    <recommendedName>
        <fullName evidence="8">tRNA-specific adenosine deaminase</fullName>
        <ecNumber evidence="8">3.5.4.33</ecNumber>
    </recommendedName>
</protein>
<feature type="binding site" evidence="8">
    <location>
        <position position="138"/>
    </location>
    <ligand>
        <name>Zn(2+)</name>
        <dbReference type="ChEBI" id="CHEBI:29105"/>
        <note>catalytic</note>
    </ligand>
</feature>
<dbReference type="EMBL" id="AAPJ01000004">
    <property type="protein sequence ID" value="EAS49763.1"/>
    <property type="molecule type" value="Genomic_DNA"/>
</dbReference>
<evidence type="ECO:0000313" key="11">
    <source>
        <dbReference type="EMBL" id="EAS49763.1"/>
    </source>
</evidence>
<comment type="subunit">
    <text evidence="2 8">Homodimer.</text>
</comment>
<dbReference type="GO" id="GO:0002100">
    <property type="term" value="P:tRNA wobble adenosine to inosine editing"/>
    <property type="evidence" value="ECO:0007669"/>
    <property type="project" value="UniProtKB-UniRule"/>
</dbReference>
<dbReference type="CDD" id="cd01285">
    <property type="entry name" value="nucleoside_deaminase"/>
    <property type="match status" value="1"/>
</dbReference>
<accession>Q1YH16</accession>
<dbReference type="PANTHER" id="PTHR11079">
    <property type="entry name" value="CYTOSINE DEAMINASE FAMILY MEMBER"/>
    <property type="match status" value="1"/>
</dbReference>
<dbReference type="BioCyc" id="AURANTIMONAS:SI859A1_00423-MONOMER"/>
<dbReference type="PROSITE" id="PS00903">
    <property type="entry name" value="CYT_DCMP_DEAMINASES_1"/>
    <property type="match status" value="1"/>
</dbReference>
<evidence type="ECO:0000256" key="9">
    <source>
        <dbReference type="SAM" id="MobiDB-lite"/>
    </source>
</evidence>
<dbReference type="AlphaFoldDB" id="Q1YH16"/>
<keyword evidence="6 8" id="KW-0862">Zinc</keyword>
<evidence type="ECO:0000313" key="12">
    <source>
        <dbReference type="Proteomes" id="UP000000321"/>
    </source>
</evidence>
<comment type="function">
    <text evidence="8">Catalyzes the deamination of adenosine to inosine at the wobble position 34 of tRNA(Arg2).</text>
</comment>
<reference evidence="11 12" key="1">
    <citation type="journal article" date="2008" name="Appl. Environ. Microbiol.">
        <title>Genomic insights into Mn(II) oxidation by the marine alphaproteobacterium Aurantimonas sp. strain SI85-9A1.</title>
        <authorList>
            <person name="Dick G.J."/>
            <person name="Podell S."/>
            <person name="Johnson H.A."/>
            <person name="Rivera-Espinoza Y."/>
            <person name="Bernier-Latmani R."/>
            <person name="McCarthy J.K."/>
            <person name="Torpey J.W."/>
            <person name="Clement B.G."/>
            <person name="Gaasterland T."/>
            <person name="Tebo B.M."/>
        </authorList>
    </citation>
    <scope>NUCLEOTIDE SEQUENCE [LARGE SCALE GENOMIC DNA]</scope>
    <source>
        <strain evidence="11 12">SI85-9A1</strain>
    </source>
</reference>
<name>Q1YH16_AURMS</name>
<evidence type="ECO:0000259" key="10">
    <source>
        <dbReference type="PROSITE" id="PS51747"/>
    </source>
</evidence>
<feature type="binding site" evidence="8">
    <location>
        <position position="105"/>
    </location>
    <ligand>
        <name>Zn(2+)</name>
        <dbReference type="ChEBI" id="CHEBI:29105"/>
        <note>catalytic</note>
    </ligand>
</feature>
<evidence type="ECO:0000256" key="4">
    <source>
        <dbReference type="ARBA" id="ARBA00022723"/>
    </source>
</evidence>
<dbReference type="PROSITE" id="PS51747">
    <property type="entry name" value="CYT_DCMP_DEAMINASES_2"/>
    <property type="match status" value="1"/>
</dbReference>
<evidence type="ECO:0000256" key="3">
    <source>
        <dbReference type="ARBA" id="ARBA00022694"/>
    </source>
</evidence>
<gene>
    <name evidence="8" type="primary">tadA</name>
    <name evidence="11" type="ORF">SI859A1_00423</name>
</gene>
<keyword evidence="12" id="KW-1185">Reference proteome</keyword>
<sequence>MVKGSVARFAPEELERLRRPANGLAGGSTASPVKGERDSDRAMRPDRQTKEPPLPRPTFMDIALEEARLAAARNETPVGAVIVRGDEIIARGGNETRQRNDPTAHAEIVAIRAAAARLGSERLPDCDLYVTLEPCAMCAAAISFARIRRLYYGAADPKGGGVDAGPRFFSQPTCHHAPEVYSDIAARESAELLRGFFQARRS</sequence>
<dbReference type="EC" id="3.5.4.33" evidence="8"/>